<dbReference type="SUPFAM" id="SSF52096">
    <property type="entry name" value="ClpP/crotonase"/>
    <property type="match status" value="1"/>
</dbReference>
<dbReference type="Gene3D" id="1.10.12.10">
    <property type="entry name" value="Lyase 2-enoyl-coa Hydratase, Chain A, domain 2"/>
    <property type="match status" value="1"/>
</dbReference>
<dbReference type="Gene3D" id="3.90.226.10">
    <property type="entry name" value="2-enoyl-CoA Hydratase, Chain A, domain 1"/>
    <property type="match status" value="1"/>
</dbReference>
<dbReference type="InterPro" id="IPR029045">
    <property type="entry name" value="ClpP/crotonase-like_dom_sf"/>
</dbReference>
<dbReference type="Proteomes" id="UP001596507">
    <property type="component" value="Unassembled WGS sequence"/>
</dbReference>
<dbReference type="EMBL" id="JBHTBE010000002">
    <property type="protein sequence ID" value="MFC7269152.1"/>
    <property type="molecule type" value="Genomic_DNA"/>
</dbReference>
<dbReference type="RefSeq" id="WP_262874080.1">
    <property type="nucleotide sequence ID" value="NZ_BAABKW010000012.1"/>
</dbReference>
<dbReference type="Pfam" id="PF00378">
    <property type="entry name" value="ECH_1"/>
    <property type="match status" value="1"/>
</dbReference>
<evidence type="ECO:0000313" key="4">
    <source>
        <dbReference type="Proteomes" id="UP001596507"/>
    </source>
</evidence>
<dbReference type="PROSITE" id="PS00166">
    <property type="entry name" value="ENOYL_COA_HYDRATASE"/>
    <property type="match status" value="1"/>
</dbReference>
<accession>A0ABW2HFD5</accession>
<dbReference type="InterPro" id="IPR018376">
    <property type="entry name" value="Enoyl-CoA_hyd/isom_CS"/>
</dbReference>
<keyword evidence="4" id="KW-1185">Reference proteome</keyword>
<protein>
    <submittedName>
        <fullName evidence="3">Enoyl-CoA hydratase-related protein</fullName>
    </submittedName>
</protein>
<comment type="caution">
    <text evidence="3">The sequence shown here is derived from an EMBL/GenBank/DDBJ whole genome shotgun (WGS) entry which is preliminary data.</text>
</comment>
<dbReference type="InterPro" id="IPR014748">
    <property type="entry name" value="Enoyl-CoA_hydra_C"/>
</dbReference>
<dbReference type="InterPro" id="IPR001753">
    <property type="entry name" value="Enoyl-CoA_hydra/iso"/>
</dbReference>
<gene>
    <name evidence="3" type="ORF">ACFQRL_09300</name>
</gene>
<comment type="similarity">
    <text evidence="1 2">Belongs to the enoyl-CoA hydratase/isomerase family.</text>
</comment>
<sequence>MADTTQGADAEVVLTRTEGRTRIITINRPEVRNAIDSRVARALADAVIAADDDPEIWTVVLTGAGDRAFSAGADLKAVFAGEVVHDPDREHLGFAGFVRLDIAKPVIAAVDGFALGGGFEIVLHCDLAVASQSATFGFPEARVGKMAAAGGAFRIGRQIPPKLAAEMLYTGAAIPASRALELGLVNRVVADGHALEAALALADEINANSPLSVRASKRTLLGIDHGDAERDSADWDRIREEDATLLRSHDAQEGVRAFVEKRAPRWTGR</sequence>
<evidence type="ECO:0000256" key="2">
    <source>
        <dbReference type="RuleBase" id="RU003707"/>
    </source>
</evidence>
<evidence type="ECO:0000313" key="3">
    <source>
        <dbReference type="EMBL" id="MFC7269152.1"/>
    </source>
</evidence>
<name>A0ABW2HFD5_9MICO</name>
<dbReference type="PANTHER" id="PTHR43802:SF1">
    <property type="entry name" value="IP11341P-RELATED"/>
    <property type="match status" value="1"/>
</dbReference>
<reference evidence="4" key="1">
    <citation type="journal article" date="2019" name="Int. J. Syst. Evol. Microbiol.">
        <title>The Global Catalogue of Microorganisms (GCM) 10K type strain sequencing project: providing services to taxonomists for standard genome sequencing and annotation.</title>
        <authorList>
            <consortium name="The Broad Institute Genomics Platform"/>
            <consortium name="The Broad Institute Genome Sequencing Center for Infectious Disease"/>
            <person name="Wu L."/>
            <person name="Ma J."/>
        </authorList>
    </citation>
    <scope>NUCLEOTIDE SEQUENCE [LARGE SCALE GENOMIC DNA]</scope>
    <source>
        <strain evidence="4">CGMCC 1.15772</strain>
    </source>
</reference>
<evidence type="ECO:0000256" key="1">
    <source>
        <dbReference type="ARBA" id="ARBA00005254"/>
    </source>
</evidence>
<dbReference type="CDD" id="cd06558">
    <property type="entry name" value="crotonase-like"/>
    <property type="match status" value="1"/>
</dbReference>
<dbReference type="PANTHER" id="PTHR43802">
    <property type="entry name" value="ENOYL-COA HYDRATASE"/>
    <property type="match status" value="1"/>
</dbReference>
<proteinExistence type="inferred from homology"/>
<organism evidence="3 4">
    <name type="scientific">Microbacterium fluvii</name>
    <dbReference type="NCBI Taxonomy" id="415215"/>
    <lineage>
        <taxon>Bacteria</taxon>
        <taxon>Bacillati</taxon>
        <taxon>Actinomycetota</taxon>
        <taxon>Actinomycetes</taxon>
        <taxon>Micrococcales</taxon>
        <taxon>Microbacteriaceae</taxon>
        <taxon>Microbacterium</taxon>
    </lineage>
</organism>